<keyword evidence="8" id="KW-1185">Reference proteome</keyword>
<feature type="region of interest" description="Disordered" evidence="5">
    <location>
        <begin position="51"/>
        <end position="71"/>
    </location>
</feature>
<protein>
    <recommendedName>
        <fullName evidence="6">2Fe-2S ferredoxin-type domain-containing protein</fullName>
    </recommendedName>
</protein>
<dbReference type="CDD" id="cd00207">
    <property type="entry name" value="fer2"/>
    <property type="match status" value="1"/>
</dbReference>
<reference evidence="7 8" key="1">
    <citation type="journal article" date="2023" name="Plants (Basel)">
        <title>Bridging the Gap: Combining Genomics and Transcriptomics Approaches to Understand Stylosanthes scabra, an Orphan Legume from the Brazilian Caatinga.</title>
        <authorList>
            <person name="Ferreira-Neto J.R.C."/>
            <person name="da Silva M.D."/>
            <person name="Binneck E."/>
            <person name="de Melo N.F."/>
            <person name="da Silva R.H."/>
            <person name="de Melo A.L.T.M."/>
            <person name="Pandolfi V."/>
            <person name="Bustamante F.O."/>
            <person name="Brasileiro-Vidal A.C."/>
            <person name="Benko-Iseppon A.M."/>
        </authorList>
    </citation>
    <scope>NUCLEOTIDE SEQUENCE [LARGE SCALE GENOMIC DNA]</scope>
    <source>
        <tissue evidence="7">Leaves</tissue>
    </source>
</reference>
<evidence type="ECO:0000259" key="6">
    <source>
        <dbReference type="Pfam" id="PF00111"/>
    </source>
</evidence>
<comment type="caution">
    <text evidence="7">The sequence shown here is derived from an EMBL/GenBank/DDBJ whole genome shotgun (WGS) entry which is preliminary data.</text>
</comment>
<dbReference type="InterPro" id="IPR001041">
    <property type="entry name" value="2Fe-2S_ferredoxin-type"/>
</dbReference>
<dbReference type="InterPro" id="IPR012675">
    <property type="entry name" value="Beta-grasp_dom_sf"/>
</dbReference>
<evidence type="ECO:0000256" key="5">
    <source>
        <dbReference type="SAM" id="MobiDB-lite"/>
    </source>
</evidence>
<dbReference type="EMBL" id="JASCZI010241992">
    <property type="protein sequence ID" value="MED6208936.1"/>
    <property type="molecule type" value="Genomic_DNA"/>
</dbReference>
<feature type="domain" description="2Fe-2S ferredoxin-type" evidence="6">
    <location>
        <begin position="122"/>
        <end position="169"/>
    </location>
</feature>
<keyword evidence="1" id="KW-0001">2Fe-2S</keyword>
<evidence type="ECO:0000256" key="1">
    <source>
        <dbReference type="ARBA" id="ARBA00022714"/>
    </source>
</evidence>
<dbReference type="SUPFAM" id="SSF54292">
    <property type="entry name" value="2Fe-2S ferredoxin-like"/>
    <property type="match status" value="1"/>
</dbReference>
<keyword evidence="4" id="KW-0411">Iron-sulfur</keyword>
<evidence type="ECO:0000256" key="4">
    <source>
        <dbReference type="ARBA" id="ARBA00023014"/>
    </source>
</evidence>
<evidence type="ECO:0000256" key="3">
    <source>
        <dbReference type="ARBA" id="ARBA00023004"/>
    </source>
</evidence>
<dbReference type="Gene3D" id="3.10.20.30">
    <property type="match status" value="1"/>
</dbReference>
<proteinExistence type="predicted"/>
<dbReference type="PANTHER" id="PTHR23426">
    <property type="entry name" value="FERREDOXIN/ADRENODOXIN"/>
    <property type="match status" value="1"/>
</dbReference>
<name>A0ABU6YG87_9FABA</name>
<evidence type="ECO:0000256" key="2">
    <source>
        <dbReference type="ARBA" id="ARBA00022723"/>
    </source>
</evidence>
<dbReference type="PANTHER" id="PTHR23426:SF27">
    <property type="entry name" value="PHOTOSYNTHETIC NDH SUBUNIT OF SUBCOMPLEX B 3, CHLOROPLASTIC"/>
    <property type="match status" value="1"/>
</dbReference>
<dbReference type="Proteomes" id="UP001341840">
    <property type="component" value="Unassembled WGS sequence"/>
</dbReference>
<sequence length="204" mass="22347">MSLLQLSSSHGFCSLSSSYSHNNLTKNFIIPIHSSTKFSTRTVVRAISTVPDTDTTTTTDTDTTQPSQAPPSVGLAFIHPVLLPDGTPDIHYRTTCGGQKLREIMLDSNIDLYGPYGRPLLNCGGSGNCATCMVEVIEDGGLLNPRTDKEKEHLKRKPKNWRLACQATVGKPDSTGAVVIQQLPEWKGHEFKYQKPEDDDAEDS</sequence>
<evidence type="ECO:0000313" key="7">
    <source>
        <dbReference type="EMBL" id="MED6208936.1"/>
    </source>
</evidence>
<keyword evidence="2" id="KW-0479">Metal-binding</keyword>
<feature type="compositionally biased region" description="Low complexity" evidence="5">
    <location>
        <begin position="52"/>
        <end position="64"/>
    </location>
</feature>
<evidence type="ECO:0000313" key="8">
    <source>
        <dbReference type="Proteomes" id="UP001341840"/>
    </source>
</evidence>
<dbReference type="InterPro" id="IPR036010">
    <property type="entry name" value="2Fe-2S_ferredoxin-like_sf"/>
</dbReference>
<dbReference type="InterPro" id="IPR001055">
    <property type="entry name" value="Adrenodoxin-like"/>
</dbReference>
<accession>A0ABU6YG87</accession>
<organism evidence="7 8">
    <name type="scientific">Stylosanthes scabra</name>
    <dbReference type="NCBI Taxonomy" id="79078"/>
    <lineage>
        <taxon>Eukaryota</taxon>
        <taxon>Viridiplantae</taxon>
        <taxon>Streptophyta</taxon>
        <taxon>Embryophyta</taxon>
        <taxon>Tracheophyta</taxon>
        <taxon>Spermatophyta</taxon>
        <taxon>Magnoliopsida</taxon>
        <taxon>eudicotyledons</taxon>
        <taxon>Gunneridae</taxon>
        <taxon>Pentapetalae</taxon>
        <taxon>rosids</taxon>
        <taxon>fabids</taxon>
        <taxon>Fabales</taxon>
        <taxon>Fabaceae</taxon>
        <taxon>Papilionoideae</taxon>
        <taxon>50 kb inversion clade</taxon>
        <taxon>dalbergioids sensu lato</taxon>
        <taxon>Dalbergieae</taxon>
        <taxon>Pterocarpus clade</taxon>
        <taxon>Stylosanthes</taxon>
    </lineage>
</organism>
<keyword evidence="3" id="KW-0408">Iron</keyword>
<gene>
    <name evidence="7" type="ORF">PIB30_049777</name>
</gene>
<dbReference type="Pfam" id="PF00111">
    <property type="entry name" value="Fer2"/>
    <property type="match status" value="1"/>
</dbReference>